<keyword evidence="2" id="KW-1185">Reference proteome</keyword>
<accession>A0ACA9K292</accession>
<evidence type="ECO:0000313" key="2">
    <source>
        <dbReference type="Proteomes" id="UP000789860"/>
    </source>
</evidence>
<organism evidence="1 2">
    <name type="scientific">Scutellospora calospora</name>
    <dbReference type="NCBI Taxonomy" id="85575"/>
    <lineage>
        <taxon>Eukaryota</taxon>
        <taxon>Fungi</taxon>
        <taxon>Fungi incertae sedis</taxon>
        <taxon>Mucoromycota</taxon>
        <taxon>Glomeromycotina</taxon>
        <taxon>Glomeromycetes</taxon>
        <taxon>Diversisporales</taxon>
        <taxon>Gigasporaceae</taxon>
        <taxon>Scutellospora</taxon>
    </lineage>
</organism>
<proteinExistence type="predicted"/>
<protein>
    <submittedName>
        <fullName evidence="1">9273_t:CDS:1</fullName>
    </submittedName>
</protein>
<dbReference type="Proteomes" id="UP000789860">
    <property type="component" value="Unassembled WGS sequence"/>
</dbReference>
<gene>
    <name evidence="1" type="ORF">SCALOS_LOCUS1022</name>
</gene>
<evidence type="ECO:0000313" key="1">
    <source>
        <dbReference type="EMBL" id="CAG8447659.1"/>
    </source>
</evidence>
<name>A0ACA9K292_9GLOM</name>
<sequence>MCEVSVQVNQETHEIEDLKKQLDYTYDYVIESWERVQELSQSKWCKKCNTTNIDNKKRTCPNYNEKLDTLAALQAESANEFAQLNNIAFQSKPLIIKSHSYTHEQKSSHFKCISITQRSEPDDDVIVPEIYVPDPLEFNPNSINNDTGLKTNLGILKNAPIITNRYHHQHQDLDAILEEVNKSLKALIPPIPSQKHWKIAARNCTKFIKLRHILFNMIRYTDNESLGGNDHTFKSLGDEHLLSEKLKNFTDLAYERRIKFIDETFKENRPNYSLRPIPVTAQEEAATRDEANIDLHNEQDEPKDEIELEN</sequence>
<dbReference type="EMBL" id="CAJVPM010000589">
    <property type="protein sequence ID" value="CAG8447659.1"/>
    <property type="molecule type" value="Genomic_DNA"/>
</dbReference>
<comment type="caution">
    <text evidence="1">The sequence shown here is derived from an EMBL/GenBank/DDBJ whole genome shotgun (WGS) entry which is preliminary data.</text>
</comment>
<reference evidence="1" key="1">
    <citation type="submission" date="2021-06" db="EMBL/GenBank/DDBJ databases">
        <authorList>
            <person name="Kallberg Y."/>
            <person name="Tangrot J."/>
            <person name="Rosling A."/>
        </authorList>
    </citation>
    <scope>NUCLEOTIDE SEQUENCE</scope>
    <source>
        <strain evidence="1">AU212A</strain>
    </source>
</reference>